<name>A0A1H3G6A5_9RHOB</name>
<dbReference type="AlphaFoldDB" id="A0A1H3G6A5"/>
<accession>A0A1H3G6A5</accession>
<reference evidence="2 3" key="1">
    <citation type="submission" date="2016-10" db="EMBL/GenBank/DDBJ databases">
        <authorList>
            <person name="de Groot N.N."/>
        </authorList>
    </citation>
    <scope>NUCLEOTIDE SEQUENCE [LARGE SCALE GENOMIC DNA]</scope>
    <source>
        <strain evidence="2 3">DSM 26880</strain>
    </source>
</reference>
<keyword evidence="1" id="KW-0812">Transmembrane</keyword>
<keyword evidence="1" id="KW-0472">Membrane</keyword>
<dbReference type="STRING" id="321339.SAMN05444340_102147"/>
<keyword evidence="3" id="KW-1185">Reference proteome</keyword>
<evidence type="ECO:0000256" key="1">
    <source>
        <dbReference type="SAM" id="Phobius"/>
    </source>
</evidence>
<dbReference type="EMBL" id="FNPF01000002">
    <property type="protein sequence ID" value="SDX98014.1"/>
    <property type="molecule type" value="Genomic_DNA"/>
</dbReference>
<protein>
    <submittedName>
        <fullName evidence="2">Uncharacterized protein</fullName>
    </submittedName>
</protein>
<keyword evidence="1" id="KW-1133">Transmembrane helix</keyword>
<organism evidence="2 3">
    <name type="scientific">Citreimonas salinaria</name>
    <dbReference type="NCBI Taxonomy" id="321339"/>
    <lineage>
        <taxon>Bacteria</taxon>
        <taxon>Pseudomonadati</taxon>
        <taxon>Pseudomonadota</taxon>
        <taxon>Alphaproteobacteria</taxon>
        <taxon>Rhodobacterales</taxon>
        <taxon>Roseobacteraceae</taxon>
        <taxon>Citreimonas</taxon>
    </lineage>
</organism>
<evidence type="ECO:0000313" key="3">
    <source>
        <dbReference type="Proteomes" id="UP000199286"/>
    </source>
</evidence>
<feature type="transmembrane region" description="Helical" evidence="1">
    <location>
        <begin position="6"/>
        <end position="26"/>
    </location>
</feature>
<sequence length="66" mass="6824">MLAEAINQSAGVGVGVFLGSLLGLTVHKRAGRGGTFMLKESVLFTALVAGMVAWVCFAALRLVIGF</sequence>
<feature type="transmembrane region" description="Helical" evidence="1">
    <location>
        <begin position="42"/>
        <end position="64"/>
    </location>
</feature>
<evidence type="ECO:0000313" key="2">
    <source>
        <dbReference type="EMBL" id="SDX98014.1"/>
    </source>
</evidence>
<dbReference type="RefSeq" id="WP_089879142.1">
    <property type="nucleotide sequence ID" value="NZ_FNPF01000002.1"/>
</dbReference>
<dbReference type="Proteomes" id="UP000199286">
    <property type="component" value="Unassembled WGS sequence"/>
</dbReference>
<proteinExistence type="predicted"/>
<gene>
    <name evidence="2" type="ORF">SAMN05444340_102147</name>
</gene>